<evidence type="ECO:0000256" key="7">
    <source>
        <dbReference type="SAM" id="MobiDB-lite"/>
    </source>
</evidence>
<protein>
    <recommendedName>
        <fullName evidence="8">TF-B3 domain-containing protein</fullName>
    </recommendedName>
</protein>
<evidence type="ECO:0000313" key="9">
    <source>
        <dbReference type="EMBL" id="OAO99431.1"/>
    </source>
</evidence>
<evidence type="ECO:0000256" key="4">
    <source>
        <dbReference type="ARBA" id="ARBA00023125"/>
    </source>
</evidence>
<evidence type="ECO:0000256" key="6">
    <source>
        <dbReference type="ARBA" id="ARBA00023242"/>
    </source>
</evidence>
<dbReference type="EMBL" id="LUHQ01000004">
    <property type="protein sequence ID" value="OAO99431.1"/>
    <property type="molecule type" value="Genomic_DNA"/>
</dbReference>
<dbReference type="InterPro" id="IPR039218">
    <property type="entry name" value="REM_fam"/>
</dbReference>
<evidence type="ECO:0000256" key="2">
    <source>
        <dbReference type="ARBA" id="ARBA00022737"/>
    </source>
</evidence>
<keyword evidence="4" id="KW-0238">DNA-binding</keyword>
<keyword evidence="5" id="KW-0804">Transcription</keyword>
<dbReference type="SMART" id="SM01019">
    <property type="entry name" value="B3"/>
    <property type="match status" value="3"/>
</dbReference>
<feature type="compositionally biased region" description="Polar residues" evidence="7">
    <location>
        <begin position="397"/>
        <end position="413"/>
    </location>
</feature>
<feature type="compositionally biased region" description="Basic and acidic residues" evidence="7">
    <location>
        <begin position="381"/>
        <end position="391"/>
    </location>
</feature>
<accession>A0A178V3E4</accession>
<dbReference type="InterPro" id="IPR003340">
    <property type="entry name" value="B3_DNA-bd"/>
</dbReference>
<dbReference type="GO" id="GO:0003677">
    <property type="term" value="F:DNA binding"/>
    <property type="evidence" value="ECO:0007669"/>
    <property type="project" value="UniProtKB-KW"/>
</dbReference>
<dbReference type="Proteomes" id="UP000078284">
    <property type="component" value="Chromosome 4"/>
</dbReference>
<feature type="region of interest" description="Disordered" evidence="7">
    <location>
        <begin position="329"/>
        <end position="413"/>
    </location>
</feature>
<sequence length="458" mass="50895">MANASPLSPTNQHFFQPLLPGFQSNLKIPVNYFSEHIEGKHEGKTVTLRTDASERTWEVKMEGHRLTEGWKEFVEAHDLRIGDFVVFRHEGDMVFHVTALGPSCCEIQYPQSSRHEEGEESGENEISEKEGEENVQKESDKSSSDLNCFSQSVTHSNISRDAVSVPRDFVKRSGFSKGRHEIVLMNEEGKSWESEVKSYMSGAAKTPVFQLCSRTKVESMNITGESKFVKLTPTPSSLALGKQHLPLSFTKVNGLINPGKIILVDKDRAEWSMMLKVDSRGAVYIIGGNDWKSFCAANEVGAGESLALELIQGGVSPLLKFCSKMEQPSFKAEDGRHKRARVQNRSQETDKGAETSRASTMGPKLEITEKGEPSRASTMRPKVEIREKIAETGEPSRASNKSSGIEGNLQHTKPCSVKTDQLAKVKESVVDTLTSIGRFQAELETMKRKLEDSLQELN</sequence>
<organism evidence="9 10">
    <name type="scientific">Arabidopsis thaliana</name>
    <name type="common">Mouse-ear cress</name>
    <dbReference type="NCBI Taxonomy" id="3702"/>
    <lineage>
        <taxon>Eukaryota</taxon>
        <taxon>Viridiplantae</taxon>
        <taxon>Streptophyta</taxon>
        <taxon>Embryophyta</taxon>
        <taxon>Tracheophyta</taxon>
        <taxon>Spermatophyta</taxon>
        <taxon>Magnoliopsida</taxon>
        <taxon>eudicotyledons</taxon>
        <taxon>Gunneridae</taxon>
        <taxon>Pentapetalae</taxon>
        <taxon>rosids</taxon>
        <taxon>malvids</taxon>
        <taxon>Brassicales</taxon>
        <taxon>Brassicaceae</taxon>
        <taxon>Camelineae</taxon>
        <taxon>Arabidopsis</taxon>
    </lineage>
</organism>
<evidence type="ECO:0000259" key="8">
    <source>
        <dbReference type="PROSITE" id="PS50863"/>
    </source>
</evidence>
<evidence type="ECO:0000256" key="3">
    <source>
        <dbReference type="ARBA" id="ARBA00023015"/>
    </source>
</evidence>
<evidence type="ECO:0000256" key="5">
    <source>
        <dbReference type="ARBA" id="ARBA00023163"/>
    </source>
</evidence>
<keyword evidence="3" id="KW-0805">Transcription regulation</keyword>
<dbReference type="PROSITE" id="PS50863">
    <property type="entry name" value="B3"/>
    <property type="match status" value="2"/>
</dbReference>
<gene>
    <name evidence="9" type="ordered locus">AXX17_At4g36290</name>
</gene>
<dbReference type="Gene3D" id="2.40.330.10">
    <property type="entry name" value="DNA-binding pseudobarrel domain"/>
    <property type="match status" value="2"/>
</dbReference>
<dbReference type="PANTHER" id="PTHR31674">
    <property type="entry name" value="B3 DOMAIN-CONTAINING PROTEIN REM-LIKE 3-RELATED"/>
    <property type="match status" value="1"/>
</dbReference>
<comment type="subcellular location">
    <subcellularLocation>
        <location evidence="1">Nucleus</location>
    </subcellularLocation>
</comment>
<name>A0A178V3E4_ARATH</name>
<dbReference type="GO" id="GO:0005634">
    <property type="term" value="C:nucleus"/>
    <property type="evidence" value="ECO:0007669"/>
    <property type="project" value="UniProtKB-SubCell"/>
</dbReference>
<feature type="domain" description="TF-B3" evidence="8">
    <location>
        <begin position="228"/>
        <end position="324"/>
    </location>
</feature>
<reference evidence="10" key="1">
    <citation type="journal article" date="2016" name="Proc. Natl. Acad. Sci. U.S.A.">
        <title>Chromosome-level assembly of Arabidopsis thaliana Ler reveals the extent of translocation and inversion polymorphisms.</title>
        <authorList>
            <person name="Zapata L."/>
            <person name="Ding J."/>
            <person name="Willing E.M."/>
            <person name="Hartwig B."/>
            <person name="Bezdan D."/>
            <person name="Jiao W.B."/>
            <person name="Patel V."/>
            <person name="Velikkakam James G."/>
            <person name="Koornneef M."/>
            <person name="Ossowski S."/>
            <person name="Schneeberger K."/>
        </authorList>
    </citation>
    <scope>NUCLEOTIDE SEQUENCE [LARGE SCALE GENOMIC DNA]</scope>
    <source>
        <strain evidence="10">cv. Landsberg erecta</strain>
    </source>
</reference>
<evidence type="ECO:0000256" key="1">
    <source>
        <dbReference type="ARBA" id="ARBA00004123"/>
    </source>
</evidence>
<dbReference type="Pfam" id="PF02362">
    <property type="entry name" value="B3"/>
    <property type="match status" value="3"/>
</dbReference>
<dbReference type="SUPFAM" id="SSF101936">
    <property type="entry name" value="DNA-binding pseudobarrel domain"/>
    <property type="match status" value="3"/>
</dbReference>
<comment type="caution">
    <text evidence="9">The sequence shown here is derived from an EMBL/GenBank/DDBJ whole genome shotgun (WGS) entry which is preliminary data.</text>
</comment>
<feature type="region of interest" description="Disordered" evidence="7">
    <location>
        <begin position="110"/>
        <end position="146"/>
    </location>
</feature>
<dbReference type="InterPro" id="IPR015300">
    <property type="entry name" value="DNA-bd_pseudobarrel_sf"/>
</dbReference>
<dbReference type="AlphaFoldDB" id="A0A178V3E4"/>
<evidence type="ECO:0000313" key="10">
    <source>
        <dbReference type="Proteomes" id="UP000078284"/>
    </source>
</evidence>
<dbReference type="FunFam" id="2.40.330.10:FF:000009">
    <property type="entry name" value="Transcriptional factor B3 family protein"/>
    <property type="match status" value="1"/>
</dbReference>
<proteinExistence type="predicted"/>
<feature type="compositionally biased region" description="Basic and acidic residues" evidence="7">
    <location>
        <begin position="126"/>
        <end position="143"/>
    </location>
</feature>
<dbReference type="CDD" id="cd10017">
    <property type="entry name" value="B3_DNA"/>
    <property type="match status" value="2"/>
</dbReference>
<keyword evidence="2" id="KW-0677">Repeat</keyword>
<dbReference type="PANTHER" id="PTHR31674:SF62">
    <property type="entry name" value="B3 DOMAIN-CONTAINING PROTEIN REM14-RELATED"/>
    <property type="match status" value="1"/>
</dbReference>
<feature type="domain" description="TF-B3" evidence="8">
    <location>
        <begin position="11"/>
        <end position="103"/>
    </location>
</feature>
<keyword evidence="6" id="KW-0539">Nucleus</keyword>
<dbReference type="ExpressionAtlas" id="A0A178V3E4">
    <property type="expression patterns" value="baseline and differential"/>
</dbReference>